<reference evidence="2" key="1">
    <citation type="submission" date="2020-04" db="EMBL/GenBank/DDBJ databases">
        <title>Genome Assembly and Annotation of Botryosphaeria dothidea sdau 11-99, a Latent Pathogen of Apple Fruit Ring Rot in China.</title>
        <authorList>
            <person name="Yu C."/>
            <person name="Diao Y."/>
            <person name="Lu Q."/>
            <person name="Zhao J."/>
            <person name="Cui S."/>
            <person name="Peng C."/>
            <person name="He B."/>
            <person name="Liu H."/>
        </authorList>
    </citation>
    <scope>NUCLEOTIDE SEQUENCE [LARGE SCALE GENOMIC DNA]</scope>
    <source>
        <strain evidence="2">Sdau11-99</strain>
    </source>
</reference>
<keyword evidence="3" id="KW-1185">Reference proteome</keyword>
<dbReference type="AlphaFoldDB" id="A0A8H4J6F3"/>
<evidence type="ECO:0000313" key="2">
    <source>
        <dbReference type="EMBL" id="KAF4314061.1"/>
    </source>
</evidence>
<gene>
    <name evidence="2" type="ORF">GTA08_BOTSDO01543</name>
</gene>
<protein>
    <submittedName>
        <fullName evidence="2">Uncharacterized protein</fullName>
    </submittedName>
</protein>
<comment type="caution">
    <text evidence="2">The sequence shown here is derived from an EMBL/GenBank/DDBJ whole genome shotgun (WGS) entry which is preliminary data.</text>
</comment>
<evidence type="ECO:0000313" key="3">
    <source>
        <dbReference type="Proteomes" id="UP000572817"/>
    </source>
</evidence>
<feature type="compositionally biased region" description="Basic and acidic residues" evidence="1">
    <location>
        <begin position="59"/>
        <end position="68"/>
    </location>
</feature>
<feature type="region of interest" description="Disordered" evidence="1">
    <location>
        <begin position="33"/>
        <end position="79"/>
    </location>
</feature>
<name>A0A8H4J6F3_9PEZI</name>
<accession>A0A8H4J6F3</accession>
<dbReference type="Proteomes" id="UP000572817">
    <property type="component" value="Unassembled WGS sequence"/>
</dbReference>
<proteinExistence type="predicted"/>
<organism evidence="2 3">
    <name type="scientific">Botryosphaeria dothidea</name>
    <dbReference type="NCBI Taxonomy" id="55169"/>
    <lineage>
        <taxon>Eukaryota</taxon>
        <taxon>Fungi</taxon>
        <taxon>Dikarya</taxon>
        <taxon>Ascomycota</taxon>
        <taxon>Pezizomycotina</taxon>
        <taxon>Dothideomycetes</taxon>
        <taxon>Dothideomycetes incertae sedis</taxon>
        <taxon>Botryosphaeriales</taxon>
        <taxon>Botryosphaeriaceae</taxon>
        <taxon>Botryosphaeria</taxon>
    </lineage>
</organism>
<dbReference type="EMBL" id="WWBZ02000001">
    <property type="protein sequence ID" value="KAF4314061.1"/>
    <property type="molecule type" value="Genomic_DNA"/>
</dbReference>
<sequence>MNTGNHPSDMNPTIKFSRLCNALSSEVGWPDVSLENASDESIKRTAETDWPGTGQDPVPVDRVKRSEAGEGSGVDNECLGEARGKLKRSISDADLADDQARELYPMAELKNDLSRVRSELREIRQDMDSHRAWLEEVTRWIESVHSVIVERYSQQSPQGTCEEPGCTCEYEDAAQRMETVAQ</sequence>
<evidence type="ECO:0000256" key="1">
    <source>
        <dbReference type="SAM" id="MobiDB-lite"/>
    </source>
</evidence>